<comment type="caution">
    <text evidence="2">The sequence shown here is derived from an EMBL/GenBank/DDBJ whole genome shotgun (WGS) entry which is preliminary data.</text>
</comment>
<dbReference type="AlphaFoldDB" id="A0A7C3VJJ9"/>
<dbReference type="Gene3D" id="2.70.70.10">
    <property type="entry name" value="Glucose Permease (Domain IIA)"/>
    <property type="match status" value="1"/>
</dbReference>
<dbReference type="InterPro" id="IPR016047">
    <property type="entry name" value="M23ase_b-sheet_dom"/>
</dbReference>
<dbReference type="PANTHER" id="PTHR21666:SF290">
    <property type="entry name" value="PEPTIDASE M23 DOMAIN PROTEIN"/>
    <property type="match status" value="1"/>
</dbReference>
<dbReference type="CDD" id="cd12797">
    <property type="entry name" value="M23_peptidase"/>
    <property type="match status" value="1"/>
</dbReference>
<dbReference type="InterPro" id="IPR050570">
    <property type="entry name" value="Cell_wall_metabolism_enzyme"/>
</dbReference>
<gene>
    <name evidence="2" type="ORF">ENR15_09765</name>
</gene>
<dbReference type="InterPro" id="IPR011055">
    <property type="entry name" value="Dup_hybrid_motif"/>
</dbReference>
<evidence type="ECO:0000259" key="1">
    <source>
        <dbReference type="Pfam" id="PF01551"/>
    </source>
</evidence>
<protein>
    <submittedName>
        <fullName evidence="2">M23 family metallopeptidase</fullName>
    </submittedName>
</protein>
<name>A0A7C3VJJ9_9CYAN</name>
<dbReference type="Pfam" id="PF01551">
    <property type="entry name" value="Peptidase_M23"/>
    <property type="match status" value="1"/>
</dbReference>
<evidence type="ECO:0000313" key="2">
    <source>
        <dbReference type="EMBL" id="HGG00917.1"/>
    </source>
</evidence>
<dbReference type="SUPFAM" id="SSF51261">
    <property type="entry name" value="Duplicated hybrid motif"/>
    <property type="match status" value="1"/>
</dbReference>
<dbReference type="GO" id="GO:0004222">
    <property type="term" value="F:metalloendopeptidase activity"/>
    <property type="evidence" value="ECO:0007669"/>
    <property type="project" value="TreeGrafter"/>
</dbReference>
<dbReference type="EMBL" id="DSPX01000095">
    <property type="protein sequence ID" value="HGG00917.1"/>
    <property type="molecule type" value="Genomic_DNA"/>
</dbReference>
<reference evidence="2" key="1">
    <citation type="journal article" date="2020" name="mSystems">
        <title>Genome- and Community-Level Interaction Insights into Carbon Utilization and Element Cycling Functions of Hydrothermarchaeota in Hydrothermal Sediment.</title>
        <authorList>
            <person name="Zhou Z."/>
            <person name="Liu Y."/>
            <person name="Xu W."/>
            <person name="Pan J."/>
            <person name="Luo Z.H."/>
            <person name="Li M."/>
        </authorList>
    </citation>
    <scope>NUCLEOTIDE SEQUENCE [LARGE SCALE GENOMIC DNA]</scope>
    <source>
        <strain evidence="2">SpSt-374</strain>
    </source>
</reference>
<sequence length="275" mass="30078">MSFSLWAALAAPLRAMEVRLQPENPQLGDTISVTVELEQAGPAPTVKVEGETYPAFAIGQNKFRAFVPTTPIDKPGRRVVQVVGSDAERNLALWVSDRDFPVQNIWFSPGVSDLKVTDYEWDRVTAFKRLVTPQKFWNGPFLKPNAGPVSSVYGVRRYYNGVFADNYYHRGVDYASPTGSPVVAPAAGRVALVGYVADGFELHGNTIGIDHGQGVTTIYMHLSRIDVREGDMVQPGQVIGAVGSTGISTGPHLHWGLYVHGESVDPVPWRYEAIP</sequence>
<dbReference type="PANTHER" id="PTHR21666">
    <property type="entry name" value="PEPTIDASE-RELATED"/>
    <property type="match status" value="1"/>
</dbReference>
<proteinExistence type="predicted"/>
<feature type="domain" description="M23ase beta-sheet core" evidence="1">
    <location>
        <begin position="168"/>
        <end position="266"/>
    </location>
</feature>
<organism evidence="2">
    <name type="scientific">Planktothricoides sp. SpSt-374</name>
    <dbReference type="NCBI Taxonomy" id="2282167"/>
    <lineage>
        <taxon>Bacteria</taxon>
        <taxon>Bacillati</taxon>
        <taxon>Cyanobacteriota</taxon>
        <taxon>Cyanophyceae</taxon>
        <taxon>Oscillatoriophycideae</taxon>
        <taxon>Oscillatoriales</taxon>
        <taxon>Oscillatoriaceae</taxon>
        <taxon>Planktothricoides</taxon>
    </lineage>
</organism>
<accession>A0A7C3VJJ9</accession>
<dbReference type="FunFam" id="2.70.70.10:FF:000019">
    <property type="entry name" value="M23 family peptidase"/>
    <property type="match status" value="1"/>
</dbReference>